<dbReference type="RefSeq" id="WP_175134350.1">
    <property type="nucleotide sequence ID" value="NZ_CADIKZ010000010.1"/>
</dbReference>
<accession>A0A6S7E0W3</accession>
<protein>
    <recommendedName>
        <fullName evidence="4">Integrase</fullName>
    </recommendedName>
</protein>
<sequence length="74" mass="8467">MNAWIRTLDPSVRAADLVTHHPMYFALQDIRPTAVSMKLEKQAKDAYDFAGHASPSTTHKHYDRRRVRTADATE</sequence>
<gene>
    <name evidence="2" type="ORF">LMG26788_03792</name>
</gene>
<reference evidence="2 3" key="1">
    <citation type="submission" date="2020-04" db="EMBL/GenBank/DDBJ databases">
        <authorList>
            <person name="De Canck E."/>
        </authorList>
    </citation>
    <scope>NUCLEOTIDE SEQUENCE [LARGE SCALE GENOMIC DNA]</scope>
    <source>
        <strain evidence="2 3">LMG 26788</strain>
    </source>
</reference>
<dbReference type="EMBL" id="CADIKZ010000010">
    <property type="protein sequence ID" value="CAB3891345.1"/>
    <property type="molecule type" value="Genomic_DNA"/>
</dbReference>
<evidence type="ECO:0000313" key="2">
    <source>
        <dbReference type="EMBL" id="CAB3891345.1"/>
    </source>
</evidence>
<organism evidence="2 3">
    <name type="scientific">Achromobacter pulmonis</name>
    <dbReference type="NCBI Taxonomy" id="1389932"/>
    <lineage>
        <taxon>Bacteria</taxon>
        <taxon>Pseudomonadati</taxon>
        <taxon>Pseudomonadota</taxon>
        <taxon>Betaproteobacteria</taxon>
        <taxon>Burkholderiales</taxon>
        <taxon>Alcaligenaceae</taxon>
        <taxon>Achromobacter</taxon>
    </lineage>
</organism>
<keyword evidence="3" id="KW-1185">Reference proteome</keyword>
<evidence type="ECO:0000256" key="1">
    <source>
        <dbReference type="SAM" id="MobiDB-lite"/>
    </source>
</evidence>
<dbReference type="Proteomes" id="UP000494203">
    <property type="component" value="Unassembled WGS sequence"/>
</dbReference>
<dbReference type="AlphaFoldDB" id="A0A6S7E0W3"/>
<evidence type="ECO:0008006" key="4">
    <source>
        <dbReference type="Google" id="ProtNLM"/>
    </source>
</evidence>
<feature type="region of interest" description="Disordered" evidence="1">
    <location>
        <begin position="48"/>
        <end position="74"/>
    </location>
</feature>
<name>A0A6S7E0W3_9BURK</name>
<proteinExistence type="predicted"/>
<evidence type="ECO:0000313" key="3">
    <source>
        <dbReference type="Proteomes" id="UP000494203"/>
    </source>
</evidence>
<feature type="compositionally biased region" description="Basic residues" evidence="1">
    <location>
        <begin position="58"/>
        <end position="67"/>
    </location>
</feature>